<protein>
    <submittedName>
        <fullName evidence="1">Uncharacterized protein</fullName>
    </submittedName>
</protein>
<organism evidence="1 2">
    <name type="scientific">Olsenella absiana</name>
    <dbReference type="NCBI Taxonomy" id="3115222"/>
    <lineage>
        <taxon>Bacteria</taxon>
        <taxon>Bacillati</taxon>
        <taxon>Actinomycetota</taxon>
        <taxon>Coriobacteriia</taxon>
        <taxon>Coriobacteriales</taxon>
        <taxon>Atopobiaceae</taxon>
        <taxon>Olsenella</taxon>
    </lineage>
</organism>
<comment type="caution">
    <text evidence="1">The sequence shown here is derived from an EMBL/GenBank/DDBJ whole genome shotgun (WGS) entry which is preliminary data.</text>
</comment>
<gene>
    <name evidence="1" type="ORF">VXJ25_07735</name>
</gene>
<reference evidence="1 2" key="1">
    <citation type="submission" date="2024-01" db="EMBL/GenBank/DDBJ databases">
        <title>Description of Olsenella sp. nov., isolated from pig feces.</title>
        <authorList>
            <person name="Chang Y.-H."/>
        </authorList>
    </citation>
    <scope>NUCLEOTIDE SEQUENCE [LARGE SCALE GENOMIC DNA]</scope>
    <source>
        <strain evidence="1 2">YH-ols2223</strain>
    </source>
</reference>
<dbReference type="EMBL" id="JAZGJQ010000009">
    <property type="protein sequence ID" value="MEE6147868.1"/>
    <property type="molecule type" value="Genomic_DNA"/>
</dbReference>
<proteinExistence type="predicted"/>
<name>A0ABU7RBI6_9ACTN</name>
<keyword evidence="2" id="KW-1185">Reference proteome</keyword>
<dbReference type="RefSeq" id="WP_330958635.1">
    <property type="nucleotide sequence ID" value="NZ_JAZGJQ010000009.1"/>
</dbReference>
<sequence>MESETSPVEVHEAYEAPRAEVVRVEASAQCIDTSVLIDPNPSGTIDPGDIG</sequence>
<evidence type="ECO:0000313" key="1">
    <source>
        <dbReference type="EMBL" id="MEE6147868.1"/>
    </source>
</evidence>
<accession>A0ABU7RBI6</accession>
<evidence type="ECO:0000313" key="2">
    <source>
        <dbReference type="Proteomes" id="UP001332931"/>
    </source>
</evidence>
<dbReference type="Proteomes" id="UP001332931">
    <property type="component" value="Unassembled WGS sequence"/>
</dbReference>